<organism evidence="1 2">
    <name type="scientific">Pseudomonas syringae pv. avii</name>
    <dbReference type="NCBI Taxonomy" id="663959"/>
    <lineage>
        <taxon>Bacteria</taxon>
        <taxon>Pseudomonadati</taxon>
        <taxon>Pseudomonadota</taxon>
        <taxon>Gammaproteobacteria</taxon>
        <taxon>Pseudomonadales</taxon>
        <taxon>Pseudomonadaceae</taxon>
        <taxon>Pseudomonas</taxon>
        <taxon>Pseudomonas syringae</taxon>
    </lineage>
</organism>
<dbReference type="Proteomes" id="UP000280395">
    <property type="component" value="Unassembled WGS sequence"/>
</dbReference>
<protein>
    <recommendedName>
        <fullName evidence="3">Dihydroorotase</fullName>
    </recommendedName>
</protein>
<proteinExistence type="predicted"/>
<comment type="caution">
    <text evidence="1">The sequence shown here is derived from an EMBL/GenBank/DDBJ whole genome shotgun (WGS) entry which is preliminary data.</text>
</comment>
<dbReference type="AlphaFoldDB" id="A0A3M5VAI1"/>
<evidence type="ECO:0000313" key="2">
    <source>
        <dbReference type="Proteomes" id="UP000280395"/>
    </source>
</evidence>
<dbReference type="EMBL" id="RBUA01000798">
    <property type="protein sequence ID" value="RMU55169.1"/>
    <property type="molecule type" value="Genomic_DNA"/>
</dbReference>
<gene>
    <name evidence="1" type="ORF">ALP29_200968</name>
</gene>
<evidence type="ECO:0008006" key="3">
    <source>
        <dbReference type="Google" id="ProtNLM"/>
    </source>
</evidence>
<name>A0A3M5VAI1_PSESX</name>
<reference evidence="1 2" key="1">
    <citation type="submission" date="2018-08" db="EMBL/GenBank/DDBJ databases">
        <title>Recombination of ecologically and evolutionarily significant loci maintains genetic cohesion in the Pseudomonas syringae species complex.</title>
        <authorList>
            <person name="Dillon M."/>
            <person name="Thakur S."/>
            <person name="Almeida R.N.D."/>
            <person name="Weir B.S."/>
            <person name="Guttman D.S."/>
        </authorList>
    </citation>
    <scope>NUCLEOTIDE SEQUENCE [LARGE SCALE GENOMIC DNA]</scope>
    <source>
        <strain evidence="1 2">ICMP 14479</strain>
    </source>
</reference>
<sequence>MRDEWTAPTSLPFGELTVIPLRAGETLRWRLEEHA</sequence>
<accession>A0A3M5VAI1</accession>
<evidence type="ECO:0000313" key="1">
    <source>
        <dbReference type="EMBL" id="RMU55169.1"/>
    </source>
</evidence>